<dbReference type="AlphaFoldDB" id="A0A367YGN6"/>
<dbReference type="PANTHER" id="PTHR13254">
    <property type="entry name" value="GOLGI AUTOANTIGEN, GOLGIN SUBFAMILY A, 7"/>
    <property type="match status" value="1"/>
</dbReference>
<proteinExistence type="inferred from homology"/>
<dbReference type="EMBL" id="QLNQ01000021">
    <property type="protein sequence ID" value="RCK65045.1"/>
    <property type="molecule type" value="Genomic_DNA"/>
</dbReference>
<dbReference type="Pfam" id="PF10256">
    <property type="entry name" value="Erf4"/>
    <property type="match status" value="1"/>
</dbReference>
<evidence type="ECO:0000259" key="8">
    <source>
        <dbReference type="Pfam" id="PF10256"/>
    </source>
</evidence>
<dbReference type="GO" id="GO:0005789">
    <property type="term" value="C:endoplasmic reticulum membrane"/>
    <property type="evidence" value="ECO:0007669"/>
    <property type="project" value="UniProtKB-SubCell"/>
</dbReference>
<evidence type="ECO:0000256" key="3">
    <source>
        <dbReference type="ARBA" id="ARBA00011396"/>
    </source>
</evidence>
<evidence type="ECO:0000313" key="10">
    <source>
        <dbReference type="Proteomes" id="UP000253472"/>
    </source>
</evidence>
<feature type="region of interest" description="Disordered" evidence="7">
    <location>
        <begin position="1"/>
        <end position="26"/>
    </location>
</feature>
<feature type="domain" description="Golgin subfamily A member 7/ERF4" evidence="8">
    <location>
        <begin position="80"/>
        <end position="232"/>
    </location>
</feature>
<reference evidence="9 10" key="1">
    <citation type="submission" date="2018-06" db="EMBL/GenBank/DDBJ databases">
        <title>Whole genome sequencing of Candida tropicalis (genome annotated by CSBL at Korea University).</title>
        <authorList>
            <person name="Ahn J."/>
        </authorList>
    </citation>
    <scope>NUCLEOTIDE SEQUENCE [LARGE SCALE GENOMIC DNA]</scope>
    <source>
        <strain evidence="9 10">ATCC 20962</strain>
    </source>
</reference>
<keyword evidence="10" id="KW-1185">Reference proteome</keyword>
<organism evidence="9 10">
    <name type="scientific">Candida viswanathii</name>
    <dbReference type="NCBI Taxonomy" id="5486"/>
    <lineage>
        <taxon>Eukaryota</taxon>
        <taxon>Fungi</taxon>
        <taxon>Dikarya</taxon>
        <taxon>Ascomycota</taxon>
        <taxon>Saccharomycotina</taxon>
        <taxon>Pichiomycetes</taxon>
        <taxon>Debaryomycetaceae</taxon>
        <taxon>Candida/Lodderomyces clade</taxon>
        <taxon>Candida</taxon>
    </lineage>
</organism>
<protein>
    <recommendedName>
        <fullName evidence="4">Ras modification protein ERF4</fullName>
    </recommendedName>
</protein>
<dbReference type="GO" id="GO:0031211">
    <property type="term" value="C:endoplasmic reticulum palmitoyltransferase complex"/>
    <property type="evidence" value="ECO:0007669"/>
    <property type="project" value="TreeGrafter"/>
</dbReference>
<evidence type="ECO:0000256" key="2">
    <source>
        <dbReference type="ARBA" id="ARBA00007732"/>
    </source>
</evidence>
<dbReference type="STRING" id="5486.A0A367YGN6"/>
<evidence type="ECO:0000256" key="5">
    <source>
        <dbReference type="ARBA" id="ARBA00022824"/>
    </source>
</evidence>
<dbReference type="GO" id="GO:0006612">
    <property type="term" value="P:protein targeting to membrane"/>
    <property type="evidence" value="ECO:0007669"/>
    <property type="project" value="TreeGrafter"/>
</dbReference>
<comment type="subunit">
    <text evidence="3">Interacts with ERF2.</text>
</comment>
<name>A0A367YGN6_9ASCO</name>
<dbReference type="InterPro" id="IPR019383">
    <property type="entry name" value="Golgin_A_7/ERF4"/>
</dbReference>
<evidence type="ECO:0000256" key="1">
    <source>
        <dbReference type="ARBA" id="ARBA00004406"/>
    </source>
</evidence>
<comment type="similarity">
    <text evidence="2">Belongs to the ERF4 family.</text>
</comment>
<dbReference type="OrthoDB" id="5377273at2759"/>
<comment type="subcellular location">
    <subcellularLocation>
        <location evidence="1">Endoplasmic reticulum membrane</location>
        <topology evidence="1">Peripheral membrane protein</topology>
    </subcellularLocation>
</comment>
<dbReference type="PANTHER" id="PTHR13254:SF0">
    <property type="entry name" value="GOLGIN SUBFAMILY A MEMBER 7_ERF4 DOMAIN-CONTAINING PROTEIN"/>
    <property type="match status" value="1"/>
</dbReference>
<evidence type="ECO:0000256" key="7">
    <source>
        <dbReference type="SAM" id="MobiDB-lite"/>
    </source>
</evidence>
<evidence type="ECO:0000313" key="9">
    <source>
        <dbReference type="EMBL" id="RCK65045.1"/>
    </source>
</evidence>
<keyword evidence="5" id="KW-0256">Endoplasmic reticulum</keyword>
<accession>A0A367YGN6</accession>
<comment type="caution">
    <text evidence="9">The sequence shown here is derived from an EMBL/GenBank/DDBJ whole genome shotgun (WGS) entry which is preliminary data.</text>
</comment>
<sequence length="242" mass="27818">MTDITDMNEKVKSASQQASGEEDHQEQHKLIYFNYNEYVASGTQGSREQPQEPSEISIVVNHFPNIYEDMKSSAYQQTRIVRIPRIYDTLDFPDLVPQFSKFYPGTESGAITLSEYNFGEFDGEIFNESSSIEGLENVVSKDELESIVDHVNTLLALAFNPYNKWALLENILELLTGGLFLQIMNLLGVYSYTRRKVQELEHYVDEVNQKNQEKNVDFKIISPRVSGYLSLDIQIPRPSRRT</sequence>
<evidence type="ECO:0000256" key="6">
    <source>
        <dbReference type="ARBA" id="ARBA00023136"/>
    </source>
</evidence>
<keyword evidence="6" id="KW-0472">Membrane</keyword>
<evidence type="ECO:0000256" key="4">
    <source>
        <dbReference type="ARBA" id="ARBA00018463"/>
    </source>
</evidence>
<dbReference type="InterPro" id="IPR051371">
    <property type="entry name" value="Ras_palmitoyltransferase"/>
</dbReference>
<dbReference type="Proteomes" id="UP000253472">
    <property type="component" value="Unassembled WGS sequence"/>
</dbReference>
<gene>
    <name evidence="9" type="primary">ERF4</name>
    <name evidence="9" type="ORF">Cantr_00853</name>
</gene>